<evidence type="ECO:0000313" key="2">
    <source>
        <dbReference type="Proteomes" id="UP000004358"/>
    </source>
</evidence>
<sequence>MAEYLCLLRLELAMGIFSRFTTPFLLVALSVSVNLPSAFGQDDANSPTESQIQQLLNRRVDQLRKVSELLAVQFENGGESNYDRLLTVQIKLHEAEIEAAETPEARLAILEAYLKTAKKLADFTDMKFRNGEGSAVDSLLAQAAATGVEIRLLKARRALKFR</sequence>
<reference evidence="1 2" key="1">
    <citation type="submission" date="2006-02" db="EMBL/GenBank/DDBJ databases">
        <authorList>
            <person name="Amann R."/>
            <person name="Ferriera S."/>
            <person name="Johnson J."/>
            <person name="Kravitz S."/>
            <person name="Halpern A."/>
            <person name="Remington K."/>
            <person name="Beeson K."/>
            <person name="Tran B."/>
            <person name="Rogers Y.-H."/>
            <person name="Friedman R."/>
            <person name="Venter J.C."/>
        </authorList>
    </citation>
    <scope>NUCLEOTIDE SEQUENCE [LARGE SCALE GENOMIC DNA]</scope>
    <source>
        <strain evidence="1 2">DSM 3645</strain>
    </source>
</reference>
<name>A3ZZF6_9BACT</name>
<gene>
    <name evidence="1" type="ORF">DSM3645_18901</name>
</gene>
<organism evidence="1 2">
    <name type="scientific">Blastopirellula marina DSM 3645</name>
    <dbReference type="NCBI Taxonomy" id="314230"/>
    <lineage>
        <taxon>Bacteria</taxon>
        <taxon>Pseudomonadati</taxon>
        <taxon>Planctomycetota</taxon>
        <taxon>Planctomycetia</taxon>
        <taxon>Pirellulales</taxon>
        <taxon>Pirellulaceae</taxon>
        <taxon>Blastopirellula</taxon>
    </lineage>
</organism>
<proteinExistence type="predicted"/>
<evidence type="ECO:0000313" key="1">
    <source>
        <dbReference type="EMBL" id="EAQ78119.1"/>
    </source>
</evidence>
<accession>A3ZZF6</accession>
<dbReference type="AlphaFoldDB" id="A3ZZF6"/>
<protein>
    <submittedName>
        <fullName evidence="1">Uncharacterized protein</fullName>
    </submittedName>
</protein>
<dbReference type="SUPFAM" id="SSF56954">
    <property type="entry name" value="Outer membrane efflux proteins (OEP)"/>
    <property type="match status" value="1"/>
</dbReference>
<dbReference type="HOGENOM" id="CLU_1632167_0_0_0"/>
<comment type="caution">
    <text evidence="1">The sequence shown here is derived from an EMBL/GenBank/DDBJ whole genome shotgun (WGS) entry which is preliminary data.</text>
</comment>
<dbReference type="RefSeq" id="WP_002651637.1">
    <property type="nucleotide sequence ID" value="NZ_CH672376.1"/>
</dbReference>
<dbReference type="Proteomes" id="UP000004358">
    <property type="component" value="Unassembled WGS sequence"/>
</dbReference>
<dbReference type="EMBL" id="AANZ01000024">
    <property type="protein sequence ID" value="EAQ78119.1"/>
    <property type="molecule type" value="Genomic_DNA"/>
</dbReference>